<protein>
    <submittedName>
        <fullName evidence="1">Uncharacterized protein</fullName>
    </submittedName>
</protein>
<keyword evidence="2" id="KW-1185">Reference proteome</keyword>
<evidence type="ECO:0000313" key="1">
    <source>
        <dbReference type="EMBL" id="KAH8008276.1"/>
    </source>
</evidence>
<gene>
    <name evidence="1" type="ORF">K3G42_028649</name>
</gene>
<accession>A0ACB8FS81</accession>
<organism evidence="1 2">
    <name type="scientific">Sphaerodactylus townsendi</name>
    <dbReference type="NCBI Taxonomy" id="933632"/>
    <lineage>
        <taxon>Eukaryota</taxon>
        <taxon>Metazoa</taxon>
        <taxon>Chordata</taxon>
        <taxon>Craniata</taxon>
        <taxon>Vertebrata</taxon>
        <taxon>Euteleostomi</taxon>
        <taxon>Lepidosauria</taxon>
        <taxon>Squamata</taxon>
        <taxon>Bifurcata</taxon>
        <taxon>Gekkota</taxon>
        <taxon>Sphaerodactylidae</taxon>
        <taxon>Sphaerodactylus</taxon>
    </lineage>
</organism>
<reference evidence="1" key="1">
    <citation type="submission" date="2021-08" db="EMBL/GenBank/DDBJ databases">
        <title>The first chromosome-level gecko genome reveals the dynamic sex chromosomes of Neotropical dwarf geckos (Sphaerodactylidae: Sphaerodactylus).</title>
        <authorList>
            <person name="Pinto B.J."/>
            <person name="Keating S.E."/>
            <person name="Gamble T."/>
        </authorList>
    </citation>
    <scope>NUCLEOTIDE SEQUENCE</scope>
    <source>
        <strain evidence="1">TG3544</strain>
    </source>
</reference>
<evidence type="ECO:0000313" key="2">
    <source>
        <dbReference type="Proteomes" id="UP000827872"/>
    </source>
</evidence>
<dbReference type="Proteomes" id="UP000827872">
    <property type="component" value="Linkage Group LG06"/>
</dbReference>
<dbReference type="EMBL" id="CM037619">
    <property type="protein sequence ID" value="KAH8008276.1"/>
    <property type="molecule type" value="Genomic_DNA"/>
</dbReference>
<sequence>MQVEVHMEQHEDEDEDKIKKVHEEPMADYVSEFCQLAGVIQDWPEPVKIHFFKERLHPEVAQWVTVEPTSLAVWYMRAGEAEILLCRVQLLKQRSSPLREAPPPTPCCSPLGGVASGHRNKGAAESLYACHCRLGLCLHCRGERHLAAVCPSK</sequence>
<name>A0ACB8FS81_9SAUR</name>
<comment type="caution">
    <text evidence="1">The sequence shown here is derived from an EMBL/GenBank/DDBJ whole genome shotgun (WGS) entry which is preliminary data.</text>
</comment>
<proteinExistence type="predicted"/>